<evidence type="ECO:0000313" key="14">
    <source>
        <dbReference type="Proteomes" id="UP000578531"/>
    </source>
</evidence>
<feature type="region of interest" description="Disordered" evidence="11">
    <location>
        <begin position="1083"/>
        <end position="1105"/>
    </location>
</feature>
<comment type="cofactor">
    <cofactor evidence="2">
        <name>Zn(2+)</name>
        <dbReference type="ChEBI" id="CHEBI:29105"/>
    </cofactor>
</comment>
<dbReference type="SUPFAM" id="SSF56281">
    <property type="entry name" value="Metallo-hydrolase/oxidoreductase"/>
    <property type="match status" value="2"/>
</dbReference>
<keyword evidence="9" id="KW-0378">Hydrolase</keyword>
<feature type="region of interest" description="Disordered" evidence="11">
    <location>
        <begin position="1222"/>
        <end position="1301"/>
    </location>
</feature>
<feature type="domain" description="tRNase Z endonuclease" evidence="12">
    <location>
        <begin position="193"/>
        <end position="255"/>
    </location>
</feature>
<comment type="catalytic activity">
    <reaction evidence="1">
        <text>Endonucleolytic cleavage of RNA, removing extra 3' nucleotides from tRNA precursor, generating 3' termini of tRNAs. A 3'-hydroxy group is left at the tRNA terminus and a 5'-phosphoryl group is left at the trailer molecule.</text>
        <dbReference type="EC" id="3.1.26.11"/>
    </reaction>
</comment>
<evidence type="ECO:0000256" key="10">
    <source>
        <dbReference type="ARBA" id="ARBA00022833"/>
    </source>
</evidence>
<keyword evidence="14" id="KW-1185">Reference proteome</keyword>
<name>A0A8H6FQR9_9LECA</name>
<dbReference type="PANTHER" id="PTHR12553">
    <property type="entry name" value="ZINC PHOSPHODIESTERASE ELAC PROTEIN 2"/>
    <property type="match status" value="1"/>
</dbReference>
<evidence type="ECO:0000256" key="9">
    <source>
        <dbReference type="ARBA" id="ARBA00022801"/>
    </source>
</evidence>
<dbReference type="EC" id="3.1.26.11" evidence="4"/>
<sequence length="1301" mass="144448">MRHVPGRAVSTSAILPLKPIFSLYQPLLFLSRSRSTSPSLSARRKKKTLLRYHQVLPKPSTVDISKSNQCEPLPSTKLMDRAALGQETHELLPALPQEAPGSVEESSEPLAPSKLAPNLDAEHHHTDKHPAITVKSVAKSSASFKVKKEEKEEKRKASKVLESGWTILNPAFSPEHYRRRHLVSDNKMHSYIQFITTPTSDTPGTALFLHFDDKRYIIGNVHEGLQRASLQMGTRVSSTKDIILTGRTEWQSNGGLLGMILTLADAAKASALSKAETARLKLEIYKRKTEEEERRRRKKKLDPKPDTSPTWATPTPPSTQLVEEDPTLRLHGGPNLTHTLATARSFIFRKGTPIKVFEHIGEQDVVNAAERDWKPTWSDRRIQVWAMPIIPSSVSEINEGPKPDSPRKRSLGEFMTGERPIDKEALDQWSVHPIPPEGREEQNQRTREFAVSQMFSSAWSNDNLIEMPLREVKMPASLLVRDRVTKELTRYEGPRPDGTAPVPDINVLVRQAWPGALIDQLPPTKRSSTAMSYIIRNHKMRGRFRPAAAEERNVPPGPLWAALTSGSSVQSSDGVTVTPDMVLEPSKEGSGIAVVDLPSREYVHDLVHRAEWRAEKVMRGVVAVIWILGPGVVEDQTLLKFIEGHSGIQHIISSPEQCPDYLSMTSAASMAIRHNQIDPARYAVPVHSNAVPPTSSKPSDAKGTSVQALSKFCQPARRGLKLQLEPNFSISKEAVVPILNTALVVRETSHYALKLSKVARQEISSPAVQAETLSQNLPSPDAEITCLGTGSALPSQHRNVSATLLRVPGCGSYLMDCGENTLGQLKRMYTAPQLAELLRDLKLIWISHLHADHHLGLTSVIKAWYEEVHGKDEVKRRRPTIMEMLNPAKLLEDGKRLFVVGHENMKRWLEEYSSVEDFGYDQLVPLVSYPINTRAIDICSLEWNGTDVGFQVSKDPKVKSAIRRATGLSNLVSCGVSHCYGSQAVSLTFPTGFKFSYSGDCRPSRAFTEIGKHSTVLLHESTFDDELKSDAIAKKHSTASEAIGVGVAMGARRVILTHFSQRYQNIPSISSLDTRRVKLEDAEDVEDPSAGMDQPVEESSHPVRPQATIDNILDSLDEKPSQAHTEPQPQTQDPPHPSALGLRSASAPNALAQITASNINPTQRQQLNDMKICVAFDYMRVKVGDIIHLEKFTPALRELYKGIVEEGKDSRAAKEFFSDDENDVLKKEQSGKGGNTEKRTKGEKAEKARKGQMKAATKKQENKARWEKEKREKEEKSKGGEDAMEGVEMTEPAVEKMGAVQ</sequence>
<gene>
    <name evidence="13" type="ORF">HO173_008920</name>
</gene>
<organism evidence="13 14">
    <name type="scientific">Letharia columbiana</name>
    <dbReference type="NCBI Taxonomy" id="112416"/>
    <lineage>
        <taxon>Eukaryota</taxon>
        <taxon>Fungi</taxon>
        <taxon>Dikarya</taxon>
        <taxon>Ascomycota</taxon>
        <taxon>Pezizomycotina</taxon>
        <taxon>Lecanoromycetes</taxon>
        <taxon>OSLEUM clade</taxon>
        <taxon>Lecanoromycetidae</taxon>
        <taxon>Lecanorales</taxon>
        <taxon>Lecanorineae</taxon>
        <taxon>Parmeliaceae</taxon>
        <taxon>Letharia</taxon>
    </lineage>
</organism>
<evidence type="ECO:0000256" key="4">
    <source>
        <dbReference type="ARBA" id="ARBA00012477"/>
    </source>
</evidence>
<feature type="region of interest" description="Disordered" evidence="11">
    <location>
        <begin position="289"/>
        <end position="322"/>
    </location>
</feature>
<evidence type="ECO:0000313" key="13">
    <source>
        <dbReference type="EMBL" id="KAF6232957.1"/>
    </source>
</evidence>
<evidence type="ECO:0000256" key="5">
    <source>
        <dbReference type="ARBA" id="ARBA00022694"/>
    </source>
</evidence>
<feature type="region of interest" description="Disordered" evidence="11">
    <location>
        <begin position="1119"/>
        <end position="1143"/>
    </location>
</feature>
<dbReference type="Pfam" id="PF23023">
    <property type="entry name" value="Anti-Pycsar_Apyc1"/>
    <property type="match status" value="1"/>
</dbReference>
<feature type="compositionally biased region" description="Polar residues" evidence="11">
    <location>
        <begin position="1122"/>
        <end position="1131"/>
    </location>
</feature>
<dbReference type="Gene3D" id="3.60.15.10">
    <property type="entry name" value="Ribonuclease Z/Hydroxyacylglutathione hydrolase-like"/>
    <property type="match status" value="2"/>
</dbReference>
<keyword evidence="6" id="KW-0540">Nuclease</keyword>
<dbReference type="PANTHER" id="PTHR12553:SF49">
    <property type="entry name" value="ZINC PHOSPHODIESTERASE ELAC PROTEIN 2"/>
    <property type="match status" value="1"/>
</dbReference>
<keyword evidence="8" id="KW-0255">Endonuclease</keyword>
<dbReference type="GO" id="GO:0005739">
    <property type="term" value="C:mitochondrion"/>
    <property type="evidence" value="ECO:0007669"/>
    <property type="project" value="TreeGrafter"/>
</dbReference>
<accession>A0A8H6FQR9</accession>
<protein>
    <recommendedName>
        <fullName evidence="4">ribonuclease Z</fullName>
        <ecNumber evidence="4">3.1.26.11</ecNumber>
    </recommendedName>
</protein>
<dbReference type="GO" id="GO:0046872">
    <property type="term" value="F:metal ion binding"/>
    <property type="evidence" value="ECO:0007669"/>
    <property type="project" value="UniProtKB-KW"/>
</dbReference>
<feature type="compositionally biased region" description="Basic and acidic residues" evidence="11">
    <location>
        <begin position="1258"/>
        <end position="1281"/>
    </location>
</feature>
<proteinExistence type="inferred from homology"/>
<evidence type="ECO:0000256" key="1">
    <source>
        <dbReference type="ARBA" id="ARBA00000402"/>
    </source>
</evidence>
<keyword evidence="10" id="KW-0862">Zinc</keyword>
<dbReference type="Pfam" id="PF13691">
    <property type="entry name" value="Lactamase_B_4"/>
    <property type="match status" value="1"/>
</dbReference>
<feature type="region of interest" description="Disordered" evidence="11">
    <location>
        <begin position="98"/>
        <end position="128"/>
    </location>
</feature>
<dbReference type="InterPro" id="IPR036866">
    <property type="entry name" value="RibonucZ/Hydroxyglut_hydro"/>
</dbReference>
<dbReference type="InterPro" id="IPR047151">
    <property type="entry name" value="RNZ2-like"/>
</dbReference>
<comment type="similarity">
    <text evidence="3">Belongs to the RNase Z family.</text>
</comment>
<evidence type="ECO:0000256" key="8">
    <source>
        <dbReference type="ARBA" id="ARBA00022759"/>
    </source>
</evidence>
<dbReference type="CDD" id="cd07718">
    <property type="entry name" value="RNaseZ_ELAC1_ELAC2-C-term-like_MBL-fold"/>
    <property type="match status" value="1"/>
</dbReference>
<dbReference type="Proteomes" id="UP000578531">
    <property type="component" value="Unassembled WGS sequence"/>
</dbReference>
<keyword evidence="5" id="KW-0819">tRNA processing</keyword>
<reference evidence="13 14" key="1">
    <citation type="journal article" date="2020" name="Genomics">
        <title>Complete, high-quality genomes from long-read metagenomic sequencing of two wolf lichen thalli reveals enigmatic genome architecture.</title>
        <authorList>
            <person name="McKenzie S.K."/>
            <person name="Walston R.F."/>
            <person name="Allen J.L."/>
        </authorList>
    </citation>
    <scope>NUCLEOTIDE SEQUENCE [LARGE SCALE GENOMIC DNA]</scope>
    <source>
        <strain evidence="13">WasteWater2</strain>
    </source>
</reference>
<evidence type="ECO:0000256" key="7">
    <source>
        <dbReference type="ARBA" id="ARBA00022723"/>
    </source>
</evidence>
<dbReference type="GO" id="GO:0042781">
    <property type="term" value="F:3'-tRNA processing endoribonuclease activity"/>
    <property type="evidence" value="ECO:0007669"/>
    <property type="project" value="UniProtKB-EC"/>
</dbReference>
<dbReference type="GeneID" id="59290574"/>
<evidence type="ECO:0000256" key="6">
    <source>
        <dbReference type="ARBA" id="ARBA00022722"/>
    </source>
</evidence>
<evidence type="ECO:0000256" key="11">
    <source>
        <dbReference type="SAM" id="MobiDB-lite"/>
    </source>
</evidence>
<dbReference type="GO" id="GO:1990180">
    <property type="term" value="P:mitochondrial tRNA 3'-end processing"/>
    <property type="evidence" value="ECO:0007669"/>
    <property type="project" value="TreeGrafter"/>
</dbReference>
<comment type="caution">
    <text evidence="13">The sequence shown here is derived from an EMBL/GenBank/DDBJ whole genome shotgun (WGS) entry which is preliminary data.</text>
</comment>
<evidence type="ECO:0000259" key="12">
    <source>
        <dbReference type="Pfam" id="PF13691"/>
    </source>
</evidence>
<dbReference type="EMBL" id="JACCJC010000044">
    <property type="protein sequence ID" value="KAF6232957.1"/>
    <property type="molecule type" value="Genomic_DNA"/>
</dbReference>
<keyword evidence="7" id="KW-0479">Metal-binding</keyword>
<dbReference type="OrthoDB" id="527344at2759"/>
<dbReference type="RefSeq" id="XP_037162380.1">
    <property type="nucleotide sequence ID" value="XM_037310816.1"/>
</dbReference>
<feature type="compositionally biased region" description="Basic and acidic residues" evidence="11">
    <location>
        <begin position="1222"/>
        <end position="1249"/>
    </location>
</feature>
<dbReference type="InterPro" id="IPR027794">
    <property type="entry name" value="tRNase_Z_dom"/>
</dbReference>
<evidence type="ECO:0000256" key="2">
    <source>
        <dbReference type="ARBA" id="ARBA00001947"/>
    </source>
</evidence>
<evidence type="ECO:0000256" key="3">
    <source>
        <dbReference type="ARBA" id="ARBA00007823"/>
    </source>
</evidence>